<sequence length="184" mass="20511">MHLQVATDHQRNIISTTLGFTGAAGDALVQRHAEWERQPQLHFSHLEHLLGDKGMHRTAHVVCPYKGEAAKTTENVNFNFQLARLRVIAEHVIGLLKGRWESLRKLRTQIAGEKDFKLAMAWIIACCVLHNICDACGDADEEVAPEASPEQEDTMAAGLGAKESRERVKRDALAIMRATGEYEC</sequence>
<dbReference type="EMBL" id="CM020619">
    <property type="protein sequence ID" value="KAK1866022.1"/>
    <property type="molecule type" value="Genomic_DNA"/>
</dbReference>
<name>A0ACC3C890_PYRYE</name>
<evidence type="ECO:0000313" key="1">
    <source>
        <dbReference type="EMBL" id="KAK1866022.1"/>
    </source>
</evidence>
<accession>A0ACC3C890</accession>
<organism evidence="1 2">
    <name type="scientific">Pyropia yezoensis</name>
    <name type="common">Susabi-nori</name>
    <name type="synonym">Porphyra yezoensis</name>
    <dbReference type="NCBI Taxonomy" id="2788"/>
    <lineage>
        <taxon>Eukaryota</taxon>
        <taxon>Rhodophyta</taxon>
        <taxon>Bangiophyceae</taxon>
        <taxon>Bangiales</taxon>
        <taxon>Bangiaceae</taxon>
        <taxon>Pyropia</taxon>
    </lineage>
</organism>
<gene>
    <name evidence="1" type="ORF">I4F81_008542</name>
</gene>
<keyword evidence="2" id="KW-1185">Reference proteome</keyword>
<proteinExistence type="predicted"/>
<reference evidence="1" key="1">
    <citation type="submission" date="2019-11" db="EMBL/GenBank/DDBJ databases">
        <title>Nori genome reveals adaptations in red seaweeds to the harsh intertidal environment.</title>
        <authorList>
            <person name="Wang D."/>
            <person name="Mao Y."/>
        </authorList>
    </citation>
    <scope>NUCLEOTIDE SEQUENCE</scope>
    <source>
        <tissue evidence="1">Gametophyte</tissue>
    </source>
</reference>
<protein>
    <submittedName>
        <fullName evidence="1">Uncharacterized protein</fullName>
    </submittedName>
</protein>
<comment type="caution">
    <text evidence="1">The sequence shown here is derived from an EMBL/GenBank/DDBJ whole genome shotgun (WGS) entry which is preliminary data.</text>
</comment>
<evidence type="ECO:0000313" key="2">
    <source>
        <dbReference type="Proteomes" id="UP000798662"/>
    </source>
</evidence>
<dbReference type="Proteomes" id="UP000798662">
    <property type="component" value="Chromosome 2"/>
</dbReference>